<keyword evidence="12" id="KW-1185">Reference proteome</keyword>
<keyword evidence="3" id="KW-0813">Transport</keyword>
<dbReference type="RefSeq" id="WP_270677700.1">
    <property type="nucleotide sequence ID" value="NZ_JAQFWP010000016.1"/>
</dbReference>
<evidence type="ECO:0000256" key="1">
    <source>
        <dbReference type="ARBA" id="ARBA00004141"/>
    </source>
</evidence>
<name>A0ABT4TK08_9ACTN</name>
<dbReference type="Gene3D" id="1.20.1730.10">
    <property type="entry name" value="Sodium/glucose cotransporter"/>
    <property type="match status" value="1"/>
</dbReference>
<feature type="transmembrane region" description="Helical" evidence="10">
    <location>
        <begin position="180"/>
        <end position="199"/>
    </location>
</feature>
<keyword evidence="7 10" id="KW-0472">Membrane</keyword>
<dbReference type="InterPro" id="IPR050277">
    <property type="entry name" value="Sodium:Solute_Symporter"/>
</dbReference>
<feature type="transmembrane region" description="Helical" evidence="10">
    <location>
        <begin position="72"/>
        <end position="90"/>
    </location>
</feature>
<dbReference type="CDD" id="cd11479">
    <property type="entry name" value="SLC5sbd_u3"/>
    <property type="match status" value="1"/>
</dbReference>
<dbReference type="Pfam" id="PF00474">
    <property type="entry name" value="SSF"/>
    <property type="match status" value="1"/>
</dbReference>
<feature type="region of interest" description="Disordered" evidence="9">
    <location>
        <begin position="480"/>
        <end position="512"/>
    </location>
</feature>
<dbReference type="EMBL" id="JAQFWP010000016">
    <property type="protein sequence ID" value="MDA2805052.1"/>
    <property type="molecule type" value="Genomic_DNA"/>
</dbReference>
<evidence type="ECO:0000256" key="10">
    <source>
        <dbReference type="SAM" id="Phobius"/>
    </source>
</evidence>
<dbReference type="InterPro" id="IPR018212">
    <property type="entry name" value="Na/solute_symporter_CS"/>
</dbReference>
<comment type="caution">
    <text evidence="11">The sequence shown here is derived from an EMBL/GenBank/DDBJ whole genome shotgun (WGS) entry which is preliminary data.</text>
</comment>
<comment type="subcellular location">
    <subcellularLocation>
        <location evidence="1">Membrane</location>
        <topology evidence="1">Multi-pass membrane protein</topology>
    </subcellularLocation>
</comment>
<comment type="similarity">
    <text evidence="2 8">Belongs to the sodium:solute symporter (SSF) (TC 2.A.21) family.</text>
</comment>
<dbReference type="PANTHER" id="PTHR48086">
    <property type="entry name" value="SODIUM/PROLINE SYMPORTER-RELATED"/>
    <property type="match status" value="1"/>
</dbReference>
<feature type="transmembrane region" description="Helical" evidence="10">
    <location>
        <begin position="305"/>
        <end position="332"/>
    </location>
</feature>
<dbReference type="InterPro" id="IPR038377">
    <property type="entry name" value="Na/Glc_symporter_sf"/>
</dbReference>
<protein>
    <submittedName>
        <fullName evidence="11">Sodium:solute symporter</fullName>
    </submittedName>
</protein>
<feature type="transmembrane region" description="Helical" evidence="10">
    <location>
        <begin position="366"/>
        <end position="382"/>
    </location>
</feature>
<feature type="transmembrane region" description="Helical" evidence="10">
    <location>
        <begin position="151"/>
        <end position="173"/>
    </location>
</feature>
<evidence type="ECO:0000256" key="6">
    <source>
        <dbReference type="ARBA" id="ARBA00022989"/>
    </source>
</evidence>
<feature type="transmembrane region" description="Helical" evidence="10">
    <location>
        <begin position="6"/>
        <end position="23"/>
    </location>
</feature>
<feature type="transmembrane region" description="Helical" evidence="10">
    <location>
        <begin position="417"/>
        <end position="437"/>
    </location>
</feature>
<evidence type="ECO:0000256" key="5">
    <source>
        <dbReference type="ARBA" id="ARBA00022692"/>
    </source>
</evidence>
<evidence type="ECO:0000256" key="9">
    <source>
        <dbReference type="SAM" id="MobiDB-lite"/>
    </source>
</evidence>
<dbReference type="Proteomes" id="UP001165685">
    <property type="component" value="Unassembled WGS sequence"/>
</dbReference>
<evidence type="ECO:0000256" key="7">
    <source>
        <dbReference type="ARBA" id="ARBA00023136"/>
    </source>
</evidence>
<feature type="compositionally biased region" description="Low complexity" evidence="9">
    <location>
        <begin position="482"/>
        <end position="495"/>
    </location>
</feature>
<feature type="transmembrane region" description="Helical" evidence="10">
    <location>
        <begin position="259"/>
        <end position="285"/>
    </location>
</feature>
<evidence type="ECO:0000256" key="3">
    <source>
        <dbReference type="ARBA" id="ARBA00022448"/>
    </source>
</evidence>
<feature type="transmembrane region" description="Helical" evidence="10">
    <location>
        <begin position="388"/>
        <end position="410"/>
    </location>
</feature>
<keyword evidence="4" id="KW-1003">Cell membrane</keyword>
<feature type="transmembrane region" description="Helical" evidence="10">
    <location>
        <begin position="443"/>
        <end position="461"/>
    </location>
</feature>
<reference evidence="11" key="1">
    <citation type="submission" date="2023-01" db="EMBL/GenBank/DDBJ databases">
        <title>Draft genome sequence of Nocardiopsis sp. LSu2-4 isolated from halophytes.</title>
        <authorList>
            <person name="Duangmal K."/>
            <person name="Chantavorakit T."/>
        </authorList>
    </citation>
    <scope>NUCLEOTIDE SEQUENCE</scope>
    <source>
        <strain evidence="11">LSu2-4</strain>
    </source>
</reference>
<feature type="transmembrane region" description="Helical" evidence="10">
    <location>
        <begin position="44"/>
        <end position="66"/>
    </location>
</feature>
<keyword evidence="6 10" id="KW-1133">Transmembrane helix</keyword>
<gene>
    <name evidence="11" type="ORF">O4U47_11050</name>
</gene>
<accession>A0ABT4TK08</accession>
<dbReference type="PROSITE" id="PS50283">
    <property type="entry name" value="NA_SOLUT_SYMP_3"/>
    <property type="match status" value="1"/>
</dbReference>
<evidence type="ECO:0000313" key="11">
    <source>
        <dbReference type="EMBL" id="MDA2805052.1"/>
    </source>
</evidence>
<proteinExistence type="inferred from homology"/>
<sequence length="512" mass="52645">MTIDLAVIALYLSGMVALGWWGMRRTRDRSDYLVAGRRLGPFMYSGTMAAVVLGGASTIGGVGLGYTYGLSGAWMVGAIGAGIILLHAFFARRISRLRVYTVAQMLDLRYGGNSRAVSGLVMWGYTFMLTVPSTLAFSTVFSGLFDMPRAVAIILGGAIVVTYSTLGGMWSVTLTDMAQFLIKTFGLLLILTPVAVWHAGGFSGMREALGPDHFAPFSIGGGTIATYFLIYALGILIGQDIWQRVFTGRNDATVTGGGLGAGVYCLVYAVAGALIGTSAAVLFPGLDNPDDAFSLIVADTLPTGLAGLVLAAALSAVMSTASGALIACSAVTSTDLLPEARRLWRRGAPSGGAAEGERDEVASNRITTLVLGAGTIAVSLLVDDVVAGLTVAYNILVGGLLVAILGGLVWRRGTRPGALASMLVGAATVIATMAAKGMLANEAIYYGLGASLAAYIAVSLATRPTEPAVLDAWQRRVRGEADAGADGPRPGAGPESPSADRTTPVASDEGAG</sequence>
<dbReference type="PANTHER" id="PTHR48086:SF7">
    <property type="entry name" value="SODIUM-SOLUTE SYMPORTER-RELATED"/>
    <property type="match status" value="1"/>
</dbReference>
<feature type="transmembrane region" description="Helical" evidence="10">
    <location>
        <begin position="120"/>
        <end position="145"/>
    </location>
</feature>
<evidence type="ECO:0000313" key="12">
    <source>
        <dbReference type="Proteomes" id="UP001165685"/>
    </source>
</evidence>
<feature type="transmembrane region" description="Helical" evidence="10">
    <location>
        <begin position="219"/>
        <end position="238"/>
    </location>
</feature>
<keyword evidence="5 10" id="KW-0812">Transmembrane</keyword>
<evidence type="ECO:0000256" key="8">
    <source>
        <dbReference type="RuleBase" id="RU362091"/>
    </source>
</evidence>
<dbReference type="PROSITE" id="PS00457">
    <property type="entry name" value="NA_SOLUT_SYMP_2"/>
    <property type="match status" value="1"/>
</dbReference>
<dbReference type="InterPro" id="IPR001734">
    <property type="entry name" value="Na/solute_symporter"/>
</dbReference>
<evidence type="ECO:0000256" key="4">
    <source>
        <dbReference type="ARBA" id="ARBA00022475"/>
    </source>
</evidence>
<organism evidence="11 12">
    <name type="scientific">Nocardiopsis suaedae</name>
    <dbReference type="NCBI Taxonomy" id="3018444"/>
    <lineage>
        <taxon>Bacteria</taxon>
        <taxon>Bacillati</taxon>
        <taxon>Actinomycetota</taxon>
        <taxon>Actinomycetes</taxon>
        <taxon>Streptosporangiales</taxon>
        <taxon>Nocardiopsidaceae</taxon>
        <taxon>Nocardiopsis</taxon>
    </lineage>
</organism>
<evidence type="ECO:0000256" key="2">
    <source>
        <dbReference type="ARBA" id="ARBA00006434"/>
    </source>
</evidence>